<dbReference type="SUPFAM" id="SSF50346">
    <property type="entry name" value="PRC-barrel domain"/>
    <property type="match status" value="1"/>
</dbReference>
<keyword evidence="5" id="KW-1185">Reference proteome</keyword>
<sequence length="258" mass="28119">MNPQITQGIDVASLTLYAFFLFFLGLVFYLRREDRREGYPLEDEMSGRIDTPGGPLSTASPKTFKLPFGHGTVSVPNAKRDPFDIKAYRTDRFGGAPIAPTGNPLVDGIGPAAWAERAKRPDIDYEGHARIVPMDTAEGFFIAKGDPDPRGMPVLGADDAVAGTVTNLWIDKADRLVRYLEIAINGVAGQHVLAPMTMAVVNKRRGVVIVDALLASQFAGAPAIAAKDTITLYEEERIVAYFGGGYLYATRERQEPFL</sequence>
<feature type="domain" description="PRC-barrel" evidence="3">
    <location>
        <begin position="146"/>
        <end position="212"/>
    </location>
</feature>
<dbReference type="InterPro" id="IPR005652">
    <property type="entry name" value="Photo_RC_H"/>
</dbReference>
<dbReference type="Proteomes" id="UP000282977">
    <property type="component" value="Unassembled WGS sequence"/>
</dbReference>
<dbReference type="Gene3D" id="3.90.50.10">
    <property type="entry name" value="Photosynthetic Reaction Center, subunit H, domain 2"/>
    <property type="match status" value="1"/>
</dbReference>
<dbReference type="SUPFAM" id="SSF81490">
    <property type="entry name" value="Photosystem II reaction centre subunit H, transmembrane region"/>
    <property type="match status" value="1"/>
</dbReference>
<protein>
    <submittedName>
        <fullName evidence="4">Photosynthetic reaction center subunit H</fullName>
    </submittedName>
</protein>
<dbReference type="InterPro" id="IPR011033">
    <property type="entry name" value="PRC_barrel-like_sf"/>
</dbReference>
<dbReference type="GO" id="GO:0019684">
    <property type="term" value="P:photosynthesis, light reaction"/>
    <property type="evidence" value="ECO:0007669"/>
    <property type="project" value="InterPro"/>
</dbReference>
<dbReference type="NCBIfam" id="TIGR01150">
    <property type="entry name" value="puhA"/>
    <property type="match status" value="1"/>
</dbReference>
<evidence type="ECO:0000313" key="5">
    <source>
        <dbReference type="Proteomes" id="UP000282977"/>
    </source>
</evidence>
<dbReference type="GO" id="GO:0030077">
    <property type="term" value="C:plasma membrane light-harvesting complex"/>
    <property type="evidence" value="ECO:0007669"/>
    <property type="project" value="InterPro"/>
</dbReference>
<organism evidence="4 5">
    <name type="scientific">Sphingobium algorifonticola</name>
    <dbReference type="NCBI Taxonomy" id="2008318"/>
    <lineage>
        <taxon>Bacteria</taxon>
        <taxon>Pseudomonadati</taxon>
        <taxon>Pseudomonadota</taxon>
        <taxon>Alphaproteobacteria</taxon>
        <taxon>Sphingomonadales</taxon>
        <taxon>Sphingomonadaceae</taxon>
        <taxon>Sphingobium</taxon>
    </lineage>
</organism>
<keyword evidence="1" id="KW-0472">Membrane</keyword>
<reference evidence="4 5" key="1">
    <citation type="submission" date="2019-01" db="EMBL/GenBank/DDBJ databases">
        <authorList>
            <person name="Chen W.-M."/>
        </authorList>
    </citation>
    <scope>NUCLEOTIDE SEQUENCE [LARGE SCALE GENOMIC DNA]</scope>
    <source>
        <strain evidence="4 5">TLA-22</strain>
    </source>
</reference>
<dbReference type="Gene3D" id="4.10.540.10">
    <property type="entry name" value="Photosynthetic reaction centre, H subunit, N-terminal domain"/>
    <property type="match status" value="1"/>
</dbReference>
<dbReference type="OrthoDB" id="8557487at2"/>
<feature type="domain" description="Photosynthetic reaction centre H subunit N-terminal" evidence="2">
    <location>
        <begin position="4"/>
        <end position="135"/>
    </location>
</feature>
<evidence type="ECO:0000313" key="4">
    <source>
        <dbReference type="EMBL" id="RVT40215.1"/>
    </source>
</evidence>
<feature type="transmembrane region" description="Helical" evidence="1">
    <location>
        <begin position="12"/>
        <end position="30"/>
    </location>
</feature>
<accession>A0A437J5K5</accession>
<dbReference type="Pfam" id="PF03967">
    <property type="entry name" value="PRCH"/>
    <property type="match status" value="1"/>
</dbReference>
<dbReference type="AlphaFoldDB" id="A0A437J5K5"/>
<dbReference type="RefSeq" id="WP_127691315.1">
    <property type="nucleotide sequence ID" value="NZ_RZUL01000004.1"/>
</dbReference>
<dbReference type="Pfam" id="PF05239">
    <property type="entry name" value="PRC"/>
    <property type="match status" value="1"/>
</dbReference>
<comment type="caution">
    <text evidence="4">The sequence shown here is derived from an EMBL/GenBank/DDBJ whole genome shotgun (WGS) entry which is preliminary data.</text>
</comment>
<evidence type="ECO:0000256" key="1">
    <source>
        <dbReference type="SAM" id="Phobius"/>
    </source>
</evidence>
<dbReference type="InterPro" id="IPR014747">
    <property type="entry name" value="Bac_photo_RC_H_C"/>
</dbReference>
<dbReference type="InterPro" id="IPR015810">
    <property type="entry name" value="Photo_RC_H_N"/>
</dbReference>
<gene>
    <name evidence="4" type="primary">puhA</name>
    <name evidence="4" type="ORF">ENE74_12825</name>
</gene>
<dbReference type="InterPro" id="IPR037097">
    <property type="entry name" value="Photo_RC_H_N_sf"/>
</dbReference>
<keyword evidence="1" id="KW-0812">Transmembrane</keyword>
<proteinExistence type="predicted"/>
<dbReference type="EMBL" id="RZUL01000004">
    <property type="protein sequence ID" value="RVT40215.1"/>
    <property type="molecule type" value="Genomic_DNA"/>
</dbReference>
<evidence type="ECO:0000259" key="2">
    <source>
        <dbReference type="Pfam" id="PF03967"/>
    </source>
</evidence>
<name>A0A437J5K5_9SPHN</name>
<keyword evidence="1" id="KW-1133">Transmembrane helix</keyword>
<dbReference type="InterPro" id="IPR027275">
    <property type="entry name" value="PRC-brl_dom"/>
</dbReference>
<evidence type="ECO:0000259" key="3">
    <source>
        <dbReference type="Pfam" id="PF05239"/>
    </source>
</evidence>